<dbReference type="EMBL" id="JAME01000009">
    <property type="protein sequence ID" value="ETX29486.1"/>
    <property type="molecule type" value="Genomic_DNA"/>
</dbReference>
<dbReference type="Proteomes" id="UP000023430">
    <property type="component" value="Unassembled WGS sequence"/>
</dbReference>
<dbReference type="RefSeq" id="WP_043768753.1">
    <property type="nucleotide sequence ID" value="NZ_JAME01000009.1"/>
</dbReference>
<evidence type="ECO:0000313" key="2">
    <source>
        <dbReference type="Proteomes" id="UP000023430"/>
    </source>
</evidence>
<organism evidence="1 2">
    <name type="scientific">Roseivivax isoporae LMG 25204</name>
    <dbReference type="NCBI Taxonomy" id="1449351"/>
    <lineage>
        <taxon>Bacteria</taxon>
        <taxon>Pseudomonadati</taxon>
        <taxon>Pseudomonadota</taxon>
        <taxon>Alphaproteobacteria</taxon>
        <taxon>Rhodobacterales</taxon>
        <taxon>Roseobacteraceae</taxon>
        <taxon>Roseivivax</taxon>
    </lineage>
</organism>
<protein>
    <submittedName>
        <fullName evidence="1">Uncharacterized protein</fullName>
    </submittedName>
</protein>
<dbReference type="eggNOG" id="ENOG5032FDX">
    <property type="taxonomic scope" value="Bacteria"/>
</dbReference>
<accession>X7FBK5</accession>
<dbReference type="AlphaFoldDB" id="X7FBK5"/>
<proteinExistence type="predicted"/>
<evidence type="ECO:0000313" key="1">
    <source>
        <dbReference type="EMBL" id="ETX29486.1"/>
    </source>
</evidence>
<comment type="caution">
    <text evidence="1">The sequence shown here is derived from an EMBL/GenBank/DDBJ whole genome shotgun (WGS) entry which is preliminary data.</text>
</comment>
<dbReference type="OrthoDB" id="7869139at2"/>
<sequence>MSEATLKTILAEMRMMRDEVEDMRGEMSVMHQKIDGLSVLLTMLAGAQVYDEDDDDFGSLMDDVGEDNPQ</sequence>
<reference evidence="1 2" key="1">
    <citation type="submission" date="2014-01" db="EMBL/GenBank/DDBJ databases">
        <title>Roseivivax isoporae LMG 25204 Genome Sequencing.</title>
        <authorList>
            <person name="Lai Q."/>
            <person name="Li G."/>
            <person name="Shao Z."/>
        </authorList>
    </citation>
    <scope>NUCLEOTIDE SEQUENCE [LARGE SCALE GENOMIC DNA]</scope>
    <source>
        <strain evidence="1 2">LMG 25204</strain>
    </source>
</reference>
<dbReference type="STRING" id="1449351.RISW2_23405"/>
<gene>
    <name evidence="1" type="ORF">RISW2_23405</name>
</gene>
<keyword evidence="2" id="KW-1185">Reference proteome</keyword>
<name>X7FBK5_9RHOB</name>